<gene>
    <name evidence="3" type="ORF">NP493_459g02068</name>
</gene>
<dbReference type="InterPro" id="IPR000742">
    <property type="entry name" value="EGF"/>
</dbReference>
<dbReference type="PANTHER" id="PTHR10334">
    <property type="entry name" value="CYSTEINE-RICH SECRETORY PROTEIN-RELATED"/>
    <property type="match status" value="1"/>
</dbReference>
<proteinExistence type="predicted"/>
<dbReference type="Pfam" id="PF00188">
    <property type="entry name" value="CAP"/>
    <property type="match status" value="1"/>
</dbReference>
<dbReference type="AlphaFoldDB" id="A0AAD9NTH7"/>
<evidence type="ECO:0000313" key="4">
    <source>
        <dbReference type="Proteomes" id="UP001209878"/>
    </source>
</evidence>
<sequence length="460" mass="49221">MSCLQVIWAESREVGCAYVYCDQLKGTILVCNYGPPGNMEGAKPFKKGAPCTQCPSGKGWCDNGLCRRDCQPSDNCECKATCANCGTLDKTQCSCTCAKGWTGPDCTRKCADYHKWCGANPGWPKNMCNNPTYSVMLDKCLLLCGLCEAEDPNAKCDQTTMKTTTTTSTTTTTATPTKTNIPTILPTTKTTTTATSTTTTVAPSTPCGGVTCQNGGTSYVEKDMCKCRCSADWQGTNCEESRAQARVGVILRVRAPIVAWEKLWRVIKSIVVHNVNTYCNHHVMTCCPGAGVTVSGGNLEFTTSAQLRVGDGYPQTLQARGREFTMALIYATGAPNNVLCAAFGGQRRRRAISAGPPVPQDVLLKVVESARQNLTEQMSSCCNASLDDVSAAVVAPDPTNYPVTENGFPKWAIPAVIGAGVIASMVVFVAAFAMAVAYRSKRKSAPALTEAKPSRHAMYR</sequence>
<dbReference type="InterPro" id="IPR035940">
    <property type="entry name" value="CAP_sf"/>
</dbReference>
<feature type="domain" description="EGF-like" evidence="2">
    <location>
        <begin position="227"/>
        <end position="238"/>
    </location>
</feature>
<dbReference type="Proteomes" id="UP001209878">
    <property type="component" value="Unassembled WGS sequence"/>
</dbReference>
<comment type="caution">
    <text evidence="3">The sequence shown here is derived from an EMBL/GenBank/DDBJ whole genome shotgun (WGS) entry which is preliminary data.</text>
</comment>
<protein>
    <recommendedName>
        <fullName evidence="2">EGF-like domain-containing protein</fullName>
    </recommendedName>
</protein>
<dbReference type="Gene3D" id="3.40.33.10">
    <property type="entry name" value="CAP"/>
    <property type="match status" value="1"/>
</dbReference>
<reference evidence="3" key="1">
    <citation type="journal article" date="2023" name="Mol. Biol. Evol.">
        <title>Third-Generation Sequencing Reveals the Adaptive Role of the Epigenome in Three Deep-Sea Polychaetes.</title>
        <authorList>
            <person name="Perez M."/>
            <person name="Aroh O."/>
            <person name="Sun Y."/>
            <person name="Lan Y."/>
            <person name="Juniper S.K."/>
            <person name="Young C.R."/>
            <person name="Angers B."/>
            <person name="Qian P.Y."/>
        </authorList>
    </citation>
    <scope>NUCLEOTIDE SEQUENCE</scope>
    <source>
        <strain evidence="3">R07B-5</strain>
    </source>
</reference>
<dbReference type="InterPro" id="IPR001283">
    <property type="entry name" value="CRISP-related"/>
</dbReference>
<dbReference type="PROSITE" id="PS00022">
    <property type="entry name" value="EGF_1"/>
    <property type="match status" value="1"/>
</dbReference>
<evidence type="ECO:0000313" key="3">
    <source>
        <dbReference type="EMBL" id="KAK2180116.1"/>
    </source>
</evidence>
<dbReference type="SUPFAM" id="SSF55797">
    <property type="entry name" value="PR-1-like"/>
    <property type="match status" value="1"/>
</dbReference>
<dbReference type="GO" id="GO:0005576">
    <property type="term" value="C:extracellular region"/>
    <property type="evidence" value="ECO:0007669"/>
    <property type="project" value="InterPro"/>
</dbReference>
<feature type="transmembrane region" description="Helical" evidence="1">
    <location>
        <begin position="411"/>
        <end position="438"/>
    </location>
</feature>
<dbReference type="EMBL" id="JAODUO010000458">
    <property type="protein sequence ID" value="KAK2180116.1"/>
    <property type="molecule type" value="Genomic_DNA"/>
</dbReference>
<accession>A0AAD9NTH7</accession>
<dbReference type="InterPro" id="IPR014044">
    <property type="entry name" value="CAP_dom"/>
</dbReference>
<dbReference type="InterPro" id="IPR018244">
    <property type="entry name" value="Allrgn_V5/Tpx1_CS"/>
</dbReference>
<keyword evidence="1" id="KW-1133">Transmembrane helix</keyword>
<keyword evidence="1" id="KW-0812">Transmembrane</keyword>
<dbReference type="PROSITE" id="PS01010">
    <property type="entry name" value="CRISP_2"/>
    <property type="match status" value="1"/>
</dbReference>
<evidence type="ECO:0000256" key="1">
    <source>
        <dbReference type="SAM" id="Phobius"/>
    </source>
</evidence>
<keyword evidence="1" id="KW-0472">Membrane</keyword>
<evidence type="ECO:0000259" key="2">
    <source>
        <dbReference type="PROSITE" id="PS00022"/>
    </source>
</evidence>
<name>A0AAD9NTH7_RIDPI</name>
<keyword evidence="4" id="KW-1185">Reference proteome</keyword>
<organism evidence="3 4">
    <name type="scientific">Ridgeia piscesae</name>
    <name type="common">Tubeworm</name>
    <dbReference type="NCBI Taxonomy" id="27915"/>
    <lineage>
        <taxon>Eukaryota</taxon>
        <taxon>Metazoa</taxon>
        <taxon>Spiralia</taxon>
        <taxon>Lophotrochozoa</taxon>
        <taxon>Annelida</taxon>
        <taxon>Polychaeta</taxon>
        <taxon>Sedentaria</taxon>
        <taxon>Canalipalpata</taxon>
        <taxon>Sabellida</taxon>
        <taxon>Siboglinidae</taxon>
        <taxon>Ridgeia</taxon>
    </lineage>
</organism>